<gene>
    <name evidence="10" type="ordered locus">Trad_2804</name>
</gene>
<feature type="transmembrane region" description="Helical" evidence="8">
    <location>
        <begin position="69"/>
        <end position="87"/>
    </location>
</feature>
<feature type="domain" description="Heme-copper oxidase subunit III family profile" evidence="9">
    <location>
        <begin position="1"/>
        <end position="202"/>
    </location>
</feature>
<evidence type="ECO:0000256" key="7">
    <source>
        <dbReference type="RuleBase" id="RU003376"/>
    </source>
</evidence>
<keyword evidence="4 7" id="KW-0812">Transmembrane</keyword>
<evidence type="ECO:0000256" key="3">
    <source>
        <dbReference type="ARBA" id="ARBA00022475"/>
    </source>
</evidence>
<proteinExistence type="inferred from homology"/>
<feature type="transmembrane region" description="Helical" evidence="8">
    <location>
        <begin position="99"/>
        <end position="117"/>
    </location>
</feature>
<dbReference type="eggNOG" id="COG1845">
    <property type="taxonomic scope" value="Bacteria"/>
</dbReference>
<feature type="transmembrane region" description="Helical" evidence="8">
    <location>
        <begin position="181"/>
        <end position="200"/>
    </location>
</feature>
<dbReference type="GO" id="GO:0019646">
    <property type="term" value="P:aerobic electron transport chain"/>
    <property type="evidence" value="ECO:0007669"/>
    <property type="project" value="InterPro"/>
</dbReference>
<evidence type="ECO:0000259" key="9">
    <source>
        <dbReference type="PROSITE" id="PS50253"/>
    </source>
</evidence>
<dbReference type="HOGENOM" id="CLU_044071_3_0_0"/>
<evidence type="ECO:0000256" key="6">
    <source>
        <dbReference type="ARBA" id="ARBA00023136"/>
    </source>
</evidence>
<dbReference type="Gene3D" id="1.20.120.80">
    <property type="entry name" value="Cytochrome c oxidase, subunit III, four-helix bundle"/>
    <property type="match status" value="1"/>
</dbReference>
<evidence type="ECO:0000256" key="5">
    <source>
        <dbReference type="ARBA" id="ARBA00022989"/>
    </source>
</evidence>
<comment type="subcellular location">
    <subcellularLocation>
        <location evidence="1 7">Cell membrane</location>
        <topology evidence="1 7">Multi-pass membrane protein</topology>
    </subcellularLocation>
</comment>
<dbReference type="InterPro" id="IPR024791">
    <property type="entry name" value="Cyt_c/ubiquinol_Oxase_su3"/>
</dbReference>
<keyword evidence="3" id="KW-1003">Cell membrane</keyword>
<dbReference type="InterPro" id="IPR000298">
    <property type="entry name" value="Cyt_c_oxidase-like_su3"/>
</dbReference>
<name>D7CV78_TRURR</name>
<evidence type="ECO:0000256" key="2">
    <source>
        <dbReference type="ARBA" id="ARBA00010581"/>
    </source>
</evidence>
<dbReference type="Pfam" id="PF00510">
    <property type="entry name" value="COX3"/>
    <property type="match status" value="1"/>
</dbReference>
<dbReference type="Proteomes" id="UP000000379">
    <property type="component" value="Chromosome"/>
</dbReference>
<sequence length="203" mass="22813">MSTLSHTPAAAEHAEHRSTSLSDRKLLMWIFLASDCMFFAALIGTYLVYKGRSLVGPYPTEILDIPLTTISTFVLLMSSFLMVLALHAIRLGDIPKFRLWTLGVCLFGSIFLGFQVYEFSHFVHEGLTLQRNLFGTTFFTLTGTHGIHVSVGVLWLLSLLITSYVRPMSAKDALGVEIAGLYWHFVDIVWIVIFTAVYLVEFI</sequence>
<dbReference type="PANTHER" id="PTHR11403">
    <property type="entry name" value="CYTOCHROME C OXIDASE SUBUNIT III"/>
    <property type="match status" value="1"/>
</dbReference>
<feature type="transmembrane region" description="Helical" evidence="8">
    <location>
        <begin position="26"/>
        <end position="49"/>
    </location>
</feature>
<keyword evidence="5 8" id="KW-1133">Transmembrane helix</keyword>
<evidence type="ECO:0000313" key="10">
    <source>
        <dbReference type="EMBL" id="ADI15905.1"/>
    </source>
</evidence>
<organism evidence="10 11">
    <name type="scientific">Truepera radiovictrix (strain DSM 17093 / CIP 108686 / LMG 22925 / RQ-24)</name>
    <dbReference type="NCBI Taxonomy" id="649638"/>
    <lineage>
        <taxon>Bacteria</taxon>
        <taxon>Thermotogati</taxon>
        <taxon>Deinococcota</taxon>
        <taxon>Deinococci</taxon>
        <taxon>Trueperales</taxon>
        <taxon>Trueperaceae</taxon>
        <taxon>Truepera</taxon>
    </lineage>
</organism>
<keyword evidence="11" id="KW-1185">Reference proteome</keyword>
<evidence type="ECO:0000256" key="1">
    <source>
        <dbReference type="ARBA" id="ARBA00004651"/>
    </source>
</evidence>
<dbReference type="FunFam" id="1.20.120.80:FF:000001">
    <property type="entry name" value="Cytochrome (Ubi)quinol oxidase subunit III"/>
    <property type="match status" value="1"/>
</dbReference>
<dbReference type="PROSITE" id="PS50253">
    <property type="entry name" value="COX3"/>
    <property type="match status" value="1"/>
</dbReference>
<dbReference type="STRING" id="649638.Trad_2804"/>
<accession>D7CV78</accession>
<feature type="transmembrane region" description="Helical" evidence="8">
    <location>
        <begin position="137"/>
        <end position="161"/>
    </location>
</feature>
<dbReference type="KEGG" id="tra:Trad_2804"/>
<reference evidence="11" key="1">
    <citation type="submission" date="2010-05" db="EMBL/GenBank/DDBJ databases">
        <title>The complete genome of Truepera radiovictris DSM 17093.</title>
        <authorList>
            <consortium name="US DOE Joint Genome Institute (JGI-PGF)"/>
            <person name="Lucas S."/>
            <person name="Copeland A."/>
            <person name="Lapidus A."/>
            <person name="Glavina del Rio T."/>
            <person name="Dalin E."/>
            <person name="Tice H."/>
            <person name="Bruce D."/>
            <person name="Goodwin L."/>
            <person name="Pitluck S."/>
            <person name="Kyrpides N."/>
            <person name="Mavromatis K."/>
            <person name="Ovchinnikova G."/>
            <person name="Munk A.C."/>
            <person name="Detter J.C."/>
            <person name="Han C."/>
            <person name="Tapia R."/>
            <person name="Land M."/>
            <person name="Hauser L."/>
            <person name="Markowitz V."/>
            <person name="Cheng J.-F."/>
            <person name="Hugenholtz P."/>
            <person name="Woyke T."/>
            <person name="Wu D."/>
            <person name="Tindall B."/>
            <person name="Pomrenke H.G."/>
            <person name="Brambilla E."/>
            <person name="Klenk H.-P."/>
            <person name="Eisen J.A."/>
        </authorList>
    </citation>
    <scope>NUCLEOTIDE SEQUENCE [LARGE SCALE GENOMIC DNA]</scope>
    <source>
        <strain evidence="11">DSM 17093 / CIP 108686 / LMG 22925 / RQ-24</strain>
    </source>
</reference>
<evidence type="ECO:0000313" key="11">
    <source>
        <dbReference type="Proteomes" id="UP000000379"/>
    </source>
</evidence>
<evidence type="ECO:0000256" key="8">
    <source>
        <dbReference type="SAM" id="Phobius"/>
    </source>
</evidence>
<keyword evidence="6 8" id="KW-0472">Membrane</keyword>
<protein>
    <submittedName>
        <fullName evidence="10">Cytochrome c oxidase subunit III</fullName>
    </submittedName>
</protein>
<dbReference type="GO" id="GO:0004129">
    <property type="term" value="F:cytochrome-c oxidase activity"/>
    <property type="evidence" value="ECO:0007669"/>
    <property type="project" value="InterPro"/>
</dbReference>
<evidence type="ECO:0000256" key="4">
    <source>
        <dbReference type="ARBA" id="ARBA00022692"/>
    </source>
</evidence>
<dbReference type="InterPro" id="IPR035973">
    <property type="entry name" value="Cyt_c_oxidase_su3-like_sf"/>
</dbReference>
<dbReference type="AlphaFoldDB" id="D7CV78"/>
<comment type="similarity">
    <text evidence="2 7">Belongs to the cytochrome c oxidase subunit 3 family.</text>
</comment>
<dbReference type="EMBL" id="CP002049">
    <property type="protein sequence ID" value="ADI15905.1"/>
    <property type="molecule type" value="Genomic_DNA"/>
</dbReference>
<dbReference type="InterPro" id="IPR013833">
    <property type="entry name" value="Cyt_c_oxidase_su3_a-hlx"/>
</dbReference>
<dbReference type="RefSeq" id="WP_013179264.1">
    <property type="nucleotide sequence ID" value="NC_014221.1"/>
</dbReference>
<dbReference type="PANTHER" id="PTHR11403:SF2">
    <property type="entry name" value="CYTOCHROME BO(3) UBIQUINOL OXIDASE SUBUNIT 3"/>
    <property type="match status" value="1"/>
</dbReference>
<dbReference type="GO" id="GO:0005886">
    <property type="term" value="C:plasma membrane"/>
    <property type="evidence" value="ECO:0007669"/>
    <property type="project" value="UniProtKB-SubCell"/>
</dbReference>
<reference evidence="10 11" key="2">
    <citation type="journal article" date="2011" name="Stand. Genomic Sci.">
        <title>Complete genome sequence of Truepera radiovictrix type strain (RQ-24).</title>
        <authorList>
            <person name="Ivanova N."/>
            <person name="Rohde C."/>
            <person name="Munk C."/>
            <person name="Nolan M."/>
            <person name="Lucas S."/>
            <person name="Del Rio T.G."/>
            <person name="Tice H."/>
            <person name="Deshpande S."/>
            <person name="Cheng J.F."/>
            <person name="Tapia R."/>
            <person name="Han C."/>
            <person name="Goodwin L."/>
            <person name="Pitluck S."/>
            <person name="Liolios K."/>
            <person name="Mavromatis K."/>
            <person name="Mikhailova N."/>
            <person name="Pati A."/>
            <person name="Chen A."/>
            <person name="Palaniappan K."/>
            <person name="Land M."/>
            <person name="Hauser L."/>
            <person name="Chang Y.J."/>
            <person name="Jeffries C.D."/>
            <person name="Brambilla E."/>
            <person name="Rohde M."/>
            <person name="Goker M."/>
            <person name="Tindall B.J."/>
            <person name="Woyke T."/>
            <person name="Bristow J."/>
            <person name="Eisen J.A."/>
            <person name="Markowitz V."/>
            <person name="Hugenholtz P."/>
            <person name="Kyrpides N.C."/>
            <person name="Klenk H.P."/>
            <person name="Lapidus A."/>
        </authorList>
    </citation>
    <scope>NUCLEOTIDE SEQUENCE [LARGE SCALE GENOMIC DNA]</scope>
    <source>
        <strain evidence="11">DSM 17093 / CIP 108686 / LMG 22925 / RQ-24</strain>
    </source>
</reference>
<dbReference type="SUPFAM" id="SSF81452">
    <property type="entry name" value="Cytochrome c oxidase subunit III-like"/>
    <property type="match status" value="1"/>
</dbReference>